<evidence type="ECO:0000313" key="2">
    <source>
        <dbReference type="Proteomes" id="UP000681967"/>
    </source>
</evidence>
<sequence>MTPTACSFLSDLIIHPDLPMKRAAVQCLHIMTAHGEQFWRPLLETDGIQRL</sequence>
<dbReference type="Proteomes" id="UP000681967">
    <property type="component" value="Unassembled WGS sequence"/>
</dbReference>
<feature type="non-terminal residue" evidence="1">
    <location>
        <position position="1"/>
    </location>
</feature>
<evidence type="ECO:0000313" key="1">
    <source>
        <dbReference type="EMBL" id="CAF5050491.1"/>
    </source>
</evidence>
<comment type="caution">
    <text evidence="1">The sequence shown here is derived from an EMBL/GenBank/DDBJ whole genome shotgun (WGS) entry which is preliminary data.</text>
</comment>
<proteinExistence type="predicted"/>
<organism evidence="1 2">
    <name type="scientific">Rotaria magnacalcarata</name>
    <dbReference type="NCBI Taxonomy" id="392030"/>
    <lineage>
        <taxon>Eukaryota</taxon>
        <taxon>Metazoa</taxon>
        <taxon>Spiralia</taxon>
        <taxon>Gnathifera</taxon>
        <taxon>Rotifera</taxon>
        <taxon>Eurotatoria</taxon>
        <taxon>Bdelloidea</taxon>
        <taxon>Philodinida</taxon>
        <taxon>Philodinidae</taxon>
        <taxon>Rotaria</taxon>
    </lineage>
</organism>
<accession>A0A8S3DZM0</accession>
<reference evidence="1" key="1">
    <citation type="submission" date="2021-02" db="EMBL/GenBank/DDBJ databases">
        <authorList>
            <person name="Nowell W R."/>
        </authorList>
    </citation>
    <scope>NUCLEOTIDE SEQUENCE</scope>
</reference>
<dbReference type="AlphaFoldDB" id="A0A8S3DZM0"/>
<name>A0A8S3DZM0_9BILA</name>
<gene>
    <name evidence="1" type="ORF">BYL167_LOCUS58012</name>
</gene>
<dbReference type="EMBL" id="CAJOBH010225970">
    <property type="protein sequence ID" value="CAF5050491.1"/>
    <property type="molecule type" value="Genomic_DNA"/>
</dbReference>
<protein>
    <submittedName>
        <fullName evidence="1">Uncharacterized protein</fullName>
    </submittedName>
</protein>